<dbReference type="GeneID" id="55492997"/>
<dbReference type="EMBL" id="CYPU01000027">
    <property type="protein sequence ID" value="CUH47591.1"/>
    <property type="molecule type" value="Genomic_DNA"/>
</dbReference>
<dbReference type="InterPro" id="IPR004045">
    <property type="entry name" value="Glutathione_S-Trfase_N"/>
</dbReference>
<dbReference type="PANTHER" id="PTHR44051">
    <property type="entry name" value="GLUTATHIONE S-TRANSFERASE-RELATED"/>
    <property type="match status" value="1"/>
</dbReference>
<dbReference type="Proteomes" id="UP000050783">
    <property type="component" value="Unassembled WGS sequence"/>
</dbReference>
<dbReference type="CDD" id="cd03206">
    <property type="entry name" value="GST_C_7"/>
    <property type="match status" value="1"/>
</dbReference>
<reference evidence="4 5" key="1">
    <citation type="submission" date="2015-09" db="EMBL/GenBank/DDBJ databases">
        <authorList>
            <consortium name="Swine Surveillance"/>
        </authorList>
    </citation>
    <scope>NUCLEOTIDE SEQUENCE [LARGE SCALE GENOMIC DNA]</scope>
    <source>
        <strain evidence="4 5">CECT 4292</strain>
    </source>
</reference>
<dbReference type="Pfam" id="PF00043">
    <property type="entry name" value="GST_C"/>
    <property type="match status" value="1"/>
</dbReference>
<dbReference type="Gene3D" id="1.20.1050.10">
    <property type="match status" value="1"/>
</dbReference>
<dbReference type="InterPro" id="IPR036249">
    <property type="entry name" value="Thioredoxin-like_sf"/>
</dbReference>
<dbReference type="SFLD" id="SFLDG00358">
    <property type="entry name" value="Main_(cytGST)"/>
    <property type="match status" value="1"/>
</dbReference>
<feature type="domain" description="GST N-terminal" evidence="2">
    <location>
        <begin position="3"/>
        <end position="84"/>
    </location>
</feature>
<feature type="domain" description="GST C-terminal" evidence="3">
    <location>
        <begin position="88"/>
        <end position="212"/>
    </location>
</feature>
<dbReference type="SUPFAM" id="SSF52833">
    <property type="entry name" value="Thioredoxin-like"/>
    <property type="match status" value="1"/>
</dbReference>
<dbReference type="InterPro" id="IPR040079">
    <property type="entry name" value="Glutathione_S-Trfase"/>
</dbReference>
<dbReference type="EC" id="1.8.4.-" evidence="4"/>
<dbReference type="AlphaFoldDB" id="A0A0P1EE21"/>
<comment type="similarity">
    <text evidence="1">Belongs to the GST superfamily.</text>
</comment>
<organism evidence="4 5">
    <name type="scientific">Ruegeria atlantica</name>
    <dbReference type="NCBI Taxonomy" id="81569"/>
    <lineage>
        <taxon>Bacteria</taxon>
        <taxon>Pseudomonadati</taxon>
        <taxon>Pseudomonadota</taxon>
        <taxon>Alphaproteobacteria</taxon>
        <taxon>Rhodobacterales</taxon>
        <taxon>Roseobacteraceae</taxon>
        <taxon>Ruegeria</taxon>
    </lineage>
</organism>
<dbReference type="SFLD" id="SFLDS00019">
    <property type="entry name" value="Glutathione_Transferase_(cytos"/>
    <property type="match status" value="1"/>
</dbReference>
<evidence type="ECO:0000313" key="4">
    <source>
        <dbReference type="EMBL" id="CUH47591.1"/>
    </source>
</evidence>
<dbReference type="CDD" id="cd03056">
    <property type="entry name" value="GST_N_4"/>
    <property type="match status" value="1"/>
</dbReference>
<evidence type="ECO:0000259" key="3">
    <source>
        <dbReference type="PROSITE" id="PS50405"/>
    </source>
</evidence>
<evidence type="ECO:0000259" key="2">
    <source>
        <dbReference type="PROSITE" id="PS50404"/>
    </source>
</evidence>
<dbReference type="Gene3D" id="3.40.30.10">
    <property type="entry name" value="Glutaredoxin"/>
    <property type="match status" value="1"/>
</dbReference>
<dbReference type="PROSITE" id="PS50405">
    <property type="entry name" value="GST_CTER"/>
    <property type="match status" value="1"/>
</dbReference>
<dbReference type="InterPro" id="IPR004046">
    <property type="entry name" value="GST_C"/>
</dbReference>
<dbReference type="InterPro" id="IPR036282">
    <property type="entry name" value="Glutathione-S-Trfase_C_sf"/>
</dbReference>
<sequence length="212" mass="22455">MPNAVRIHHFAKSGHAHRALVFAKLAGIAHETIPVDLAAGAHKSPEFLAMNPNGQVPVLEDGDVIVPDSNAILVYLARAYAPDWIPSTPIGEAKVQRWLTLAAGEIAFGSCAARLITVFGAPLNADFAAATAEKAMQKLEHGLEGREWLVGDRPTIADVATYSYTAHAPEGNVSLDPYPNVRAWISRFEALPGFEAMPATAAGLLAEAEAAT</sequence>
<proteinExistence type="inferred from homology"/>
<evidence type="ECO:0000313" key="5">
    <source>
        <dbReference type="Proteomes" id="UP000050783"/>
    </source>
</evidence>
<dbReference type="GO" id="GO:0016491">
    <property type="term" value="F:oxidoreductase activity"/>
    <property type="evidence" value="ECO:0007669"/>
    <property type="project" value="UniProtKB-KW"/>
</dbReference>
<dbReference type="PANTHER" id="PTHR44051:SF2">
    <property type="entry name" value="HYPOTHETICAL GLUTATHIONE S-TRANSFERASE LIKE PROTEIN"/>
    <property type="match status" value="1"/>
</dbReference>
<dbReference type="InterPro" id="IPR010987">
    <property type="entry name" value="Glutathione-S-Trfase_C-like"/>
</dbReference>
<dbReference type="Pfam" id="PF02798">
    <property type="entry name" value="GST_N"/>
    <property type="match status" value="1"/>
</dbReference>
<dbReference type="RefSeq" id="WP_058277263.1">
    <property type="nucleotide sequence ID" value="NZ_CYPU01000027.1"/>
</dbReference>
<dbReference type="SUPFAM" id="SSF47616">
    <property type="entry name" value="GST C-terminal domain-like"/>
    <property type="match status" value="1"/>
</dbReference>
<protein>
    <submittedName>
        <fullName evidence="4">Disulfide-bond oxidoreductase YfcG</fullName>
        <ecNumber evidence="4">1.8.4.-</ecNumber>
    </submittedName>
</protein>
<gene>
    <name evidence="4" type="primary">yfcG_3</name>
    <name evidence="4" type="ORF">RUA4292_01762</name>
</gene>
<keyword evidence="4" id="KW-0560">Oxidoreductase</keyword>
<dbReference type="SFLD" id="SFLDG01151">
    <property type="entry name" value="Main.2:_Nu-like"/>
    <property type="match status" value="1"/>
</dbReference>
<name>A0A0P1EE21_9RHOB</name>
<evidence type="ECO:0000256" key="1">
    <source>
        <dbReference type="RuleBase" id="RU003494"/>
    </source>
</evidence>
<dbReference type="OrthoDB" id="9810080at2"/>
<dbReference type="PROSITE" id="PS50404">
    <property type="entry name" value="GST_NTER"/>
    <property type="match status" value="1"/>
</dbReference>
<accession>A0A0P1EE21</accession>